<evidence type="ECO:0000313" key="3">
    <source>
        <dbReference type="Proteomes" id="UP001165122"/>
    </source>
</evidence>
<proteinExistence type="predicted"/>
<comment type="caution">
    <text evidence="2">The sequence shown here is derived from an EMBL/GenBank/DDBJ whole genome shotgun (WGS) entry which is preliminary data.</text>
</comment>
<feature type="region of interest" description="Disordered" evidence="1">
    <location>
        <begin position="182"/>
        <end position="218"/>
    </location>
</feature>
<organism evidence="2 3">
    <name type="scientific">Triparma laevis f. longispina</name>
    <dbReference type="NCBI Taxonomy" id="1714387"/>
    <lineage>
        <taxon>Eukaryota</taxon>
        <taxon>Sar</taxon>
        <taxon>Stramenopiles</taxon>
        <taxon>Ochrophyta</taxon>
        <taxon>Bolidophyceae</taxon>
        <taxon>Parmales</taxon>
        <taxon>Triparmaceae</taxon>
        <taxon>Triparma</taxon>
    </lineage>
</organism>
<keyword evidence="3" id="KW-1185">Reference proteome</keyword>
<sequence>MLRSSKCSPKCSGLQCSSYFLFFLLLIISPHLPHARHDRRRVQKQPAYSHKCKPRCDEIEAESLRPMIPCNKWRRSALAQGQPVIGDICTDAFFDGFRAVCEEACNAKAKDDDGVLMEAYKRPRVARCTGLGAQTKIESCKDGYFGGVDQTLLALGMAKKGEEEKKIVIGKKKAKVREEIREEVKKEEEEEEEETQQKKQEETQPPPPPPISAALEKSSSTIAQLKPMAEAQKAQAQNIDTYLEFPHSDGNTHTIELHKNEPLIDAVTHFCRDILKESENAGGCAREVMMYFRIHFPEKIRGHE</sequence>
<dbReference type="Proteomes" id="UP001165122">
    <property type="component" value="Unassembled WGS sequence"/>
</dbReference>
<gene>
    <name evidence="2" type="ORF">TrLO_g524</name>
</gene>
<name>A0A9W7FIH7_9STRA</name>
<dbReference type="OrthoDB" id="10413494at2759"/>
<dbReference type="EMBL" id="BRXW01000181">
    <property type="protein sequence ID" value="GMI12807.1"/>
    <property type="molecule type" value="Genomic_DNA"/>
</dbReference>
<evidence type="ECO:0000256" key="1">
    <source>
        <dbReference type="SAM" id="MobiDB-lite"/>
    </source>
</evidence>
<protein>
    <submittedName>
        <fullName evidence="2">Uncharacterized protein</fullName>
    </submittedName>
</protein>
<accession>A0A9W7FIH7</accession>
<reference evidence="3" key="1">
    <citation type="journal article" date="2023" name="Commun. Biol.">
        <title>Genome analysis of Parmales, the sister group of diatoms, reveals the evolutionary specialization of diatoms from phago-mixotrophs to photoautotrophs.</title>
        <authorList>
            <person name="Ban H."/>
            <person name="Sato S."/>
            <person name="Yoshikawa S."/>
            <person name="Yamada K."/>
            <person name="Nakamura Y."/>
            <person name="Ichinomiya M."/>
            <person name="Sato N."/>
            <person name="Blanc-Mathieu R."/>
            <person name="Endo H."/>
            <person name="Kuwata A."/>
            <person name="Ogata H."/>
        </authorList>
    </citation>
    <scope>NUCLEOTIDE SEQUENCE [LARGE SCALE GENOMIC DNA]</scope>
    <source>
        <strain evidence="3">NIES 3700</strain>
    </source>
</reference>
<dbReference type="AlphaFoldDB" id="A0A9W7FIH7"/>
<evidence type="ECO:0000313" key="2">
    <source>
        <dbReference type="EMBL" id="GMI12807.1"/>
    </source>
</evidence>